<sequence length="267" mass="31423">MVSWAKRYTKQIIVAIILIGSVLAMINLKPLYELDRDSTYEDQFRMAQVVFILTLLYIITEFVFNRWKAYKSLKNAHSEAQLELLKTKMDPHFFFNTLNNLYGLAIEKSEDTGPIILKLSEVMRYNIYEGAKESVSIKEEINHLNQYIEIHKIRYKKRVHIQLEEDIYDEEAQVAPLLFINLLENAFKHGVESLTDDAFIKIKFKTSPNEVYFSIENNYLPEQNHEKHGIGLSNLKERLRLTYPKRHSIEIHQAENVFRVELKLSIA</sequence>
<dbReference type="Pfam" id="PF06580">
    <property type="entry name" value="His_kinase"/>
    <property type="match status" value="1"/>
</dbReference>
<evidence type="ECO:0000256" key="1">
    <source>
        <dbReference type="SAM" id="Phobius"/>
    </source>
</evidence>
<keyword evidence="1" id="KW-0472">Membrane</keyword>
<dbReference type="GO" id="GO:0000155">
    <property type="term" value="F:phosphorelay sensor kinase activity"/>
    <property type="evidence" value="ECO:0007669"/>
    <property type="project" value="InterPro"/>
</dbReference>
<dbReference type="SUPFAM" id="SSF55874">
    <property type="entry name" value="ATPase domain of HSP90 chaperone/DNA topoisomerase II/histidine kinase"/>
    <property type="match status" value="1"/>
</dbReference>
<evidence type="ECO:0000259" key="3">
    <source>
        <dbReference type="Pfam" id="PF14501"/>
    </source>
</evidence>
<dbReference type="Proteomes" id="UP000095552">
    <property type="component" value="Unassembled WGS sequence"/>
</dbReference>
<dbReference type="PANTHER" id="PTHR34220">
    <property type="entry name" value="SENSOR HISTIDINE KINASE YPDA"/>
    <property type="match status" value="1"/>
</dbReference>
<feature type="domain" description="Sensor histidine kinase NatK-like C-terminal" evidence="3">
    <location>
        <begin position="179"/>
        <end position="263"/>
    </location>
</feature>
<dbReference type="PANTHER" id="PTHR34220:SF7">
    <property type="entry name" value="SENSOR HISTIDINE KINASE YPDA"/>
    <property type="match status" value="1"/>
</dbReference>
<gene>
    <name evidence="4" type="ORF">BFP71_13005</name>
</gene>
<dbReference type="InterPro" id="IPR050640">
    <property type="entry name" value="Bact_2-comp_sensor_kinase"/>
</dbReference>
<evidence type="ECO:0000313" key="5">
    <source>
        <dbReference type="Proteomes" id="UP000095552"/>
    </source>
</evidence>
<feature type="transmembrane region" description="Helical" evidence="1">
    <location>
        <begin position="12"/>
        <end position="32"/>
    </location>
</feature>
<feature type="transmembrane region" description="Helical" evidence="1">
    <location>
        <begin position="44"/>
        <end position="64"/>
    </location>
</feature>
<comment type="caution">
    <text evidence="4">The sequence shown here is derived from an EMBL/GenBank/DDBJ whole genome shotgun (WGS) entry which is preliminary data.</text>
</comment>
<name>A0A1E5SZ35_9BACT</name>
<evidence type="ECO:0000259" key="2">
    <source>
        <dbReference type="Pfam" id="PF06580"/>
    </source>
</evidence>
<proteinExistence type="predicted"/>
<keyword evidence="5" id="KW-1185">Reference proteome</keyword>
<feature type="domain" description="Signal transduction histidine kinase internal region" evidence="2">
    <location>
        <begin position="80"/>
        <end position="158"/>
    </location>
</feature>
<dbReference type="AlphaFoldDB" id="A0A1E5SZ35"/>
<keyword evidence="1" id="KW-1133">Transmembrane helix</keyword>
<dbReference type="InterPro" id="IPR036890">
    <property type="entry name" value="HATPase_C_sf"/>
</dbReference>
<keyword evidence="1" id="KW-0812">Transmembrane</keyword>
<dbReference type="RefSeq" id="WP_069835899.1">
    <property type="nucleotide sequence ID" value="NZ_MDGQ01000005.1"/>
</dbReference>
<evidence type="ECO:0000313" key="4">
    <source>
        <dbReference type="EMBL" id="OEK04394.1"/>
    </source>
</evidence>
<dbReference type="Gene3D" id="3.30.565.10">
    <property type="entry name" value="Histidine kinase-like ATPase, C-terminal domain"/>
    <property type="match status" value="1"/>
</dbReference>
<dbReference type="GO" id="GO:0016020">
    <property type="term" value="C:membrane"/>
    <property type="evidence" value="ECO:0007669"/>
    <property type="project" value="InterPro"/>
</dbReference>
<dbReference type="EMBL" id="MDGQ01000005">
    <property type="protein sequence ID" value="OEK04394.1"/>
    <property type="molecule type" value="Genomic_DNA"/>
</dbReference>
<dbReference type="InterPro" id="IPR032834">
    <property type="entry name" value="NatK-like_C"/>
</dbReference>
<dbReference type="InterPro" id="IPR010559">
    <property type="entry name" value="Sig_transdc_His_kin_internal"/>
</dbReference>
<protein>
    <recommendedName>
        <fullName evidence="6">Signal transduction histidine kinase internal region domain-containing protein</fullName>
    </recommendedName>
</protein>
<organism evidence="4 5">
    <name type="scientific">Roseivirga misakiensis</name>
    <dbReference type="NCBI Taxonomy" id="1563681"/>
    <lineage>
        <taxon>Bacteria</taxon>
        <taxon>Pseudomonadati</taxon>
        <taxon>Bacteroidota</taxon>
        <taxon>Cytophagia</taxon>
        <taxon>Cytophagales</taxon>
        <taxon>Roseivirgaceae</taxon>
        <taxon>Roseivirga</taxon>
    </lineage>
</organism>
<dbReference type="Pfam" id="PF14501">
    <property type="entry name" value="HATPase_c_5"/>
    <property type="match status" value="1"/>
</dbReference>
<accession>A0A1E5SZ35</accession>
<reference evidence="4 5" key="1">
    <citation type="submission" date="2016-08" db="EMBL/GenBank/DDBJ databases">
        <title>Draft genome of Fabibacter sp. strain SK-8.</title>
        <authorList>
            <person name="Wong S.-K."/>
            <person name="Hamasaki K."/>
            <person name="Yoshizawa S."/>
        </authorList>
    </citation>
    <scope>NUCLEOTIDE SEQUENCE [LARGE SCALE GENOMIC DNA]</scope>
    <source>
        <strain evidence="4 5">SK-8</strain>
    </source>
</reference>
<evidence type="ECO:0008006" key="6">
    <source>
        <dbReference type="Google" id="ProtNLM"/>
    </source>
</evidence>
<dbReference type="STRING" id="1563681.BFP71_13005"/>
<dbReference type="OrthoDB" id="9792992at2"/>